<dbReference type="EMBL" id="BQNB010015426">
    <property type="protein sequence ID" value="GJT39903.1"/>
    <property type="molecule type" value="Genomic_DNA"/>
</dbReference>
<organism evidence="2 3">
    <name type="scientific">Tanacetum coccineum</name>
    <dbReference type="NCBI Taxonomy" id="301880"/>
    <lineage>
        <taxon>Eukaryota</taxon>
        <taxon>Viridiplantae</taxon>
        <taxon>Streptophyta</taxon>
        <taxon>Embryophyta</taxon>
        <taxon>Tracheophyta</taxon>
        <taxon>Spermatophyta</taxon>
        <taxon>Magnoliopsida</taxon>
        <taxon>eudicotyledons</taxon>
        <taxon>Gunneridae</taxon>
        <taxon>Pentapetalae</taxon>
        <taxon>asterids</taxon>
        <taxon>campanulids</taxon>
        <taxon>Asterales</taxon>
        <taxon>Asteraceae</taxon>
        <taxon>Asteroideae</taxon>
        <taxon>Anthemideae</taxon>
        <taxon>Anthemidinae</taxon>
        <taxon>Tanacetum</taxon>
    </lineage>
</organism>
<feature type="compositionally biased region" description="Basic and acidic residues" evidence="1">
    <location>
        <begin position="196"/>
        <end position="205"/>
    </location>
</feature>
<keyword evidence="3" id="KW-1185">Reference proteome</keyword>
<comment type="caution">
    <text evidence="2">The sequence shown here is derived from an EMBL/GenBank/DDBJ whole genome shotgun (WGS) entry which is preliminary data.</text>
</comment>
<keyword evidence="2" id="KW-0695">RNA-directed DNA polymerase</keyword>
<dbReference type="InterPro" id="IPR036691">
    <property type="entry name" value="Endo/exonu/phosph_ase_sf"/>
</dbReference>
<feature type="region of interest" description="Disordered" evidence="1">
    <location>
        <begin position="181"/>
        <end position="205"/>
    </location>
</feature>
<dbReference type="PANTHER" id="PTHR33710">
    <property type="entry name" value="BNAC02G09200D PROTEIN"/>
    <property type="match status" value="1"/>
</dbReference>
<evidence type="ECO:0000256" key="1">
    <source>
        <dbReference type="SAM" id="MobiDB-lite"/>
    </source>
</evidence>
<keyword evidence="2" id="KW-0548">Nucleotidyltransferase</keyword>
<keyword evidence="2" id="KW-0808">Transferase</keyword>
<dbReference type="GO" id="GO:0003964">
    <property type="term" value="F:RNA-directed DNA polymerase activity"/>
    <property type="evidence" value="ECO:0007669"/>
    <property type="project" value="UniProtKB-KW"/>
</dbReference>
<accession>A0ABQ5DMQ6</accession>
<dbReference type="SUPFAM" id="SSF56219">
    <property type="entry name" value="DNase I-like"/>
    <property type="match status" value="1"/>
</dbReference>
<evidence type="ECO:0000313" key="3">
    <source>
        <dbReference type="Proteomes" id="UP001151760"/>
    </source>
</evidence>
<sequence>MENSNNSFVSVLKRGSQSHVTPEITKPALVLDDTCIKEFDFGMSLMGRAKDVSAIPNLPCIISKEGFQNVKLSYLGGMWVLFEFDSLTTKEKFLNHSGIGSWFTELIQATSSFENDERIVWISIEGLPIKAWTPNTFRKIASLWGEYVEWEDDDLKSLSCKVYWIRVKELDAWFPNFQEDDQDDLSSNGESQEGDVANKADNNESDVDRVSELSFMHENDTAHKDANSGSILDLMDELVTVGQTMGYNMAGLVNKAKRRWIKELCQKHKIYFASIEETKAESISLLTIKDLWGNQMFDHVIGSSVGCSGGILCMWNPNKFVKEQVSTCDYFVALMGTWAPTSSKLLIIFVYAPQELNERRDLWDYLRTIIDRWEGDTVIMEGYAFTWAHKSASKMSKLDRYLISEGVLDLFPHLSALCLDRHLSDHRPILMRETNYDYGPSPFRFFHSWFAMEGFNSFVETTWKSLNIVEPNGLIRLKKKLQALKIAIKAWSKEANKRSNDRKINIQQNLSEVDKLIDQGKSNDEILIKRITLLNDLQELNNRNAIEISQKAKI</sequence>
<dbReference type="Gene3D" id="3.60.10.10">
    <property type="entry name" value="Endonuclease/exonuclease/phosphatase"/>
    <property type="match status" value="1"/>
</dbReference>
<evidence type="ECO:0000313" key="2">
    <source>
        <dbReference type="EMBL" id="GJT39903.1"/>
    </source>
</evidence>
<dbReference type="Proteomes" id="UP001151760">
    <property type="component" value="Unassembled WGS sequence"/>
</dbReference>
<gene>
    <name evidence="2" type="ORF">Tco_0939768</name>
</gene>
<protein>
    <submittedName>
        <fullName evidence="2">RNA-directed DNA polymerase, eukaryota</fullName>
    </submittedName>
</protein>
<dbReference type="PANTHER" id="PTHR33710:SF64">
    <property type="entry name" value="ENDONUCLEASE_EXONUCLEASE_PHOSPHATASE DOMAIN-CONTAINING PROTEIN"/>
    <property type="match status" value="1"/>
</dbReference>
<name>A0ABQ5DMQ6_9ASTR</name>
<reference evidence="2" key="2">
    <citation type="submission" date="2022-01" db="EMBL/GenBank/DDBJ databases">
        <authorList>
            <person name="Yamashiro T."/>
            <person name="Shiraishi A."/>
            <person name="Satake H."/>
            <person name="Nakayama K."/>
        </authorList>
    </citation>
    <scope>NUCLEOTIDE SEQUENCE</scope>
</reference>
<reference evidence="2" key="1">
    <citation type="journal article" date="2022" name="Int. J. Mol. Sci.">
        <title>Draft Genome of Tanacetum Coccineum: Genomic Comparison of Closely Related Tanacetum-Family Plants.</title>
        <authorList>
            <person name="Yamashiro T."/>
            <person name="Shiraishi A."/>
            <person name="Nakayama K."/>
            <person name="Satake H."/>
        </authorList>
    </citation>
    <scope>NUCLEOTIDE SEQUENCE</scope>
</reference>
<proteinExistence type="predicted"/>